<protein>
    <submittedName>
        <fullName evidence="2">Crp/Fnr family transcriptional regulator</fullName>
    </submittedName>
</protein>
<comment type="caution">
    <text evidence="2">The sequence shown here is derived from an EMBL/GenBank/DDBJ whole genome shotgun (WGS) entry which is preliminary data.</text>
</comment>
<organism evidence="2 3">
    <name type="scientific">Aquimarina hainanensis</name>
    <dbReference type="NCBI Taxonomy" id="1578017"/>
    <lineage>
        <taxon>Bacteria</taxon>
        <taxon>Pseudomonadati</taxon>
        <taxon>Bacteroidota</taxon>
        <taxon>Flavobacteriia</taxon>
        <taxon>Flavobacteriales</taxon>
        <taxon>Flavobacteriaceae</taxon>
        <taxon>Aquimarina</taxon>
    </lineage>
</organism>
<gene>
    <name evidence="2" type="ORF">ACFSTE_05780</name>
</gene>
<dbReference type="EMBL" id="JBHULX010000004">
    <property type="protein sequence ID" value="MFD2590333.1"/>
    <property type="molecule type" value="Genomic_DNA"/>
</dbReference>
<dbReference type="Proteomes" id="UP001597459">
    <property type="component" value="Unassembled WGS sequence"/>
</dbReference>
<name>A0ABW5N7Z8_9FLAO</name>
<reference evidence="3" key="1">
    <citation type="journal article" date="2019" name="Int. J. Syst. Evol. Microbiol.">
        <title>The Global Catalogue of Microorganisms (GCM) 10K type strain sequencing project: providing services to taxonomists for standard genome sequencing and annotation.</title>
        <authorList>
            <consortium name="The Broad Institute Genomics Platform"/>
            <consortium name="The Broad Institute Genome Sequencing Center for Infectious Disease"/>
            <person name="Wu L."/>
            <person name="Ma J."/>
        </authorList>
    </citation>
    <scope>NUCLEOTIDE SEQUENCE [LARGE SCALE GENOMIC DNA]</scope>
    <source>
        <strain evidence="3">KCTC 42423</strain>
    </source>
</reference>
<evidence type="ECO:0000313" key="3">
    <source>
        <dbReference type="Proteomes" id="UP001597459"/>
    </source>
</evidence>
<evidence type="ECO:0000259" key="1">
    <source>
        <dbReference type="PROSITE" id="PS50042"/>
    </source>
</evidence>
<dbReference type="SUPFAM" id="SSF51206">
    <property type="entry name" value="cAMP-binding domain-like"/>
    <property type="match status" value="1"/>
</dbReference>
<dbReference type="CDD" id="cd00038">
    <property type="entry name" value="CAP_ED"/>
    <property type="match status" value="1"/>
</dbReference>
<accession>A0ABW5N7Z8</accession>
<proteinExistence type="predicted"/>
<sequence>MEHIVKGIFGHLVTLSDSEWKEVSSHFKLKKYPNKSYLLREGQIANETFFIIKGCCRAFHNFDGKEKNICFSRENCWETDVDSFFNNKPSATYIQAIEDMTVLSLTLDNKLRLFKYHQRFERYFRILAEQMITYLLDVLIKRDTLCAEKRFLALKKRQAWVFQRIPQYHIASFLGISATSFSLIQKDLLLKNSV</sequence>
<dbReference type="InterPro" id="IPR000595">
    <property type="entry name" value="cNMP-bd_dom"/>
</dbReference>
<dbReference type="InterPro" id="IPR014710">
    <property type="entry name" value="RmlC-like_jellyroll"/>
</dbReference>
<evidence type="ECO:0000313" key="2">
    <source>
        <dbReference type="EMBL" id="MFD2590333.1"/>
    </source>
</evidence>
<dbReference type="SMART" id="SM00100">
    <property type="entry name" value="cNMP"/>
    <property type="match status" value="1"/>
</dbReference>
<dbReference type="InterPro" id="IPR018490">
    <property type="entry name" value="cNMP-bd_dom_sf"/>
</dbReference>
<dbReference type="Gene3D" id="2.60.120.10">
    <property type="entry name" value="Jelly Rolls"/>
    <property type="match status" value="1"/>
</dbReference>
<dbReference type="RefSeq" id="WP_176028238.1">
    <property type="nucleotide sequence ID" value="NZ_JBHSJV010000001.1"/>
</dbReference>
<dbReference type="Pfam" id="PF00027">
    <property type="entry name" value="cNMP_binding"/>
    <property type="match status" value="1"/>
</dbReference>
<feature type="domain" description="Cyclic nucleotide-binding" evidence="1">
    <location>
        <begin position="11"/>
        <end position="114"/>
    </location>
</feature>
<dbReference type="PROSITE" id="PS50042">
    <property type="entry name" value="CNMP_BINDING_3"/>
    <property type="match status" value="1"/>
</dbReference>
<keyword evidence="3" id="KW-1185">Reference proteome</keyword>